<proteinExistence type="predicted"/>
<comment type="caution">
    <text evidence="1">The sequence shown here is derived from an EMBL/GenBank/DDBJ whole genome shotgun (WGS) entry which is preliminary data.</text>
</comment>
<dbReference type="Proteomes" id="UP000188268">
    <property type="component" value="Unassembled WGS sequence"/>
</dbReference>
<reference evidence="1 2" key="1">
    <citation type="submission" date="2013-09" db="EMBL/GenBank/DDBJ databases">
        <title>Corchorus capsularis genome sequencing.</title>
        <authorList>
            <person name="Alam M."/>
            <person name="Haque M.S."/>
            <person name="Islam M.S."/>
            <person name="Emdad E.M."/>
            <person name="Islam M.M."/>
            <person name="Ahmed B."/>
            <person name="Halim A."/>
            <person name="Hossen Q.M.M."/>
            <person name="Hossain M.Z."/>
            <person name="Ahmed R."/>
            <person name="Khan M.M."/>
            <person name="Islam R."/>
            <person name="Rashid M.M."/>
            <person name="Khan S.A."/>
            <person name="Rahman M.S."/>
            <person name="Alam M."/>
        </authorList>
    </citation>
    <scope>NUCLEOTIDE SEQUENCE [LARGE SCALE GENOMIC DNA]</scope>
    <source>
        <strain evidence="2">cv. CVL-1</strain>
        <tissue evidence="1">Whole seedling</tissue>
    </source>
</reference>
<evidence type="ECO:0000313" key="2">
    <source>
        <dbReference type="Proteomes" id="UP000188268"/>
    </source>
</evidence>
<dbReference type="Gramene" id="OMO78954">
    <property type="protein sequence ID" value="OMO78954"/>
    <property type="gene ID" value="CCACVL1_13991"/>
</dbReference>
<dbReference type="EMBL" id="AWWV01010504">
    <property type="protein sequence ID" value="OMO78954.1"/>
    <property type="molecule type" value="Genomic_DNA"/>
</dbReference>
<dbReference type="AlphaFoldDB" id="A0A1R3I8R7"/>
<accession>A0A1R3I8R7</accession>
<protein>
    <submittedName>
        <fullName evidence="1">Uncharacterized protein</fullName>
    </submittedName>
</protein>
<keyword evidence="2" id="KW-1185">Reference proteome</keyword>
<sequence>MAMAELDELVKYMPWTVQRQT</sequence>
<organism evidence="1 2">
    <name type="scientific">Corchorus capsularis</name>
    <name type="common">Jute</name>
    <dbReference type="NCBI Taxonomy" id="210143"/>
    <lineage>
        <taxon>Eukaryota</taxon>
        <taxon>Viridiplantae</taxon>
        <taxon>Streptophyta</taxon>
        <taxon>Embryophyta</taxon>
        <taxon>Tracheophyta</taxon>
        <taxon>Spermatophyta</taxon>
        <taxon>Magnoliopsida</taxon>
        <taxon>eudicotyledons</taxon>
        <taxon>Gunneridae</taxon>
        <taxon>Pentapetalae</taxon>
        <taxon>rosids</taxon>
        <taxon>malvids</taxon>
        <taxon>Malvales</taxon>
        <taxon>Malvaceae</taxon>
        <taxon>Grewioideae</taxon>
        <taxon>Apeibeae</taxon>
        <taxon>Corchorus</taxon>
    </lineage>
</organism>
<name>A0A1R3I8R7_COCAP</name>
<evidence type="ECO:0000313" key="1">
    <source>
        <dbReference type="EMBL" id="OMO78954.1"/>
    </source>
</evidence>
<gene>
    <name evidence="1" type="ORF">CCACVL1_13991</name>
</gene>